<dbReference type="KEGG" id="loa:LOAG_14055"/>
<protein>
    <recommendedName>
        <fullName evidence="2">Zinc knuckle family protein</fullName>
    </recommendedName>
</protein>
<proteinExistence type="predicted"/>
<dbReference type="AlphaFoldDB" id="A0A1S0TJS5"/>
<organism evidence="1">
    <name type="scientific">Loa loa</name>
    <name type="common">Eye worm</name>
    <name type="synonym">Filaria loa</name>
    <dbReference type="NCBI Taxonomy" id="7209"/>
    <lineage>
        <taxon>Eukaryota</taxon>
        <taxon>Metazoa</taxon>
        <taxon>Ecdysozoa</taxon>
        <taxon>Nematoda</taxon>
        <taxon>Chromadorea</taxon>
        <taxon>Rhabditida</taxon>
        <taxon>Spirurina</taxon>
        <taxon>Spiruromorpha</taxon>
        <taxon>Filarioidea</taxon>
        <taxon>Onchocercidae</taxon>
        <taxon>Loa</taxon>
    </lineage>
</organism>
<dbReference type="RefSeq" id="XP_003149604.1">
    <property type="nucleotide sequence ID" value="XM_003149556.1"/>
</dbReference>
<dbReference type="InParanoid" id="A0A1S0TJS5"/>
<evidence type="ECO:0000313" key="1">
    <source>
        <dbReference type="EMBL" id="EFO14465.1"/>
    </source>
</evidence>
<dbReference type="CTD" id="9951531"/>
<sequence length="49" mass="5816">MAQEQRPMRLEREQIGRTPTKSCVFCNKDHWDNKCRKLSNLETTTSAFE</sequence>
<dbReference type="EMBL" id="JH713190">
    <property type="protein sequence ID" value="EFO14465.1"/>
    <property type="molecule type" value="Genomic_DNA"/>
</dbReference>
<dbReference type="GeneID" id="9951531"/>
<name>A0A1S0TJS5_LOALO</name>
<accession>A0A1S0TJS5</accession>
<reference evidence="1" key="1">
    <citation type="submission" date="2012-04" db="EMBL/GenBank/DDBJ databases">
        <title>The Genome Sequence of Loa loa.</title>
        <authorList>
            <consortium name="The Broad Institute Genome Sequencing Platform"/>
            <consortium name="Broad Institute Genome Sequencing Center for Infectious Disease"/>
            <person name="Nutman T.B."/>
            <person name="Fink D.L."/>
            <person name="Russ C."/>
            <person name="Young S."/>
            <person name="Zeng Q."/>
            <person name="Gargeya S."/>
            <person name="Alvarado L."/>
            <person name="Berlin A."/>
            <person name="Chapman S.B."/>
            <person name="Chen Z."/>
            <person name="Freedman E."/>
            <person name="Gellesch M."/>
            <person name="Goldberg J."/>
            <person name="Griggs A."/>
            <person name="Gujja S."/>
            <person name="Heilman E.R."/>
            <person name="Heiman D."/>
            <person name="Howarth C."/>
            <person name="Mehta T."/>
            <person name="Neiman D."/>
            <person name="Pearson M."/>
            <person name="Roberts A."/>
            <person name="Saif S."/>
            <person name="Shea T."/>
            <person name="Shenoy N."/>
            <person name="Sisk P."/>
            <person name="Stolte C."/>
            <person name="Sykes S."/>
            <person name="White J."/>
            <person name="Yandava C."/>
            <person name="Haas B."/>
            <person name="Henn M.R."/>
            <person name="Nusbaum C."/>
            <person name="Birren B."/>
        </authorList>
    </citation>
    <scope>NUCLEOTIDE SEQUENCE [LARGE SCALE GENOMIC DNA]</scope>
</reference>
<evidence type="ECO:0008006" key="2">
    <source>
        <dbReference type="Google" id="ProtNLM"/>
    </source>
</evidence>
<gene>
    <name evidence="1" type="ORF">LOAG_14055</name>
</gene>